<dbReference type="CDD" id="cd06127">
    <property type="entry name" value="DEDDh"/>
    <property type="match status" value="1"/>
</dbReference>
<reference evidence="4 5" key="4">
    <citation type="journal article" date="2009" name="Appl. Environ. Microbiol.">
        <title>Comparative genome-wide transcriptional profiling of Azorhizobium caulinodans ORS571 grown under free-living and symbiotic conditions.</title>
        <authorList>
            <person name="Tsukada S."/>
            <person name="Aono T."/>
            <person name="Akiba N."/>
            <person name="Lee KB."/>
            <person name="Liu CT."/>
            <person name="Toyazaki H."/>
            <person name="Oyaizu H."/>
        </authorList>
    </citation>
    <scope>NUCLEOTIDE SEQUENCE [LARGE SCALE GENOMIC DNA]</scope>
    <source>
        <strain evidence="5">ATCC 43989 / DSM 5975 / JCM 20966 / LMG 6465 / NBRC 14845 / NCIMB 13405 / ORS 571</strain>
    </source>
</reference>
<comment type="function">
    <text evidence="1">DNA polymerase III is a complex, multichain enzyme responsible for most of the replicative synthesis in bacteria. The epsilon subunit contain the editing function and is a proofreading 3'-5' exonuclease.</text>
</comment>
<reference evidence="4 5" key="1">
    <citation type="journal article" date="2007" name="Appl. Environ. Microbiol.">
        <title>Rhizobial factors required for stem nodule maturation and maintenance in Sesbania rostrata-Azorhizobium caulinodans ORS571 symbiosis.</title>
        <authorList>
            <person name="Suzuki S."/>
            <person name="Aono T."/>
            <person name="Lee KB."/>
            <person name="Suzuki T."/>
            <person name="Liu CT."/>
            <person name="Miwa H."/>
            <person name="Wakao S."/>
            <person name="Iki T."/>
            <person name="Oyaizu H."/>
        </authorList>
    </citation>
    <scope>NUCLEOTIDE SEQUENCE [LARGE SCALE GENOMIC DNA]</scope>
    <source>
        <strain evidence="5">ATCC 43989 / DSM 5975 / JCM 20966 / LMG 6465 / NBRC 14845 / NCIMB 13405 / ORS 571</strain>
    </source>
</reference>
<evidence type="ECO:0000259" key="3">
    <source>
        <dbReference type="SMART" id="SM00479"/>
    </source>
</evidence>
<dbReference type="EMBL" id="AP009384">
    <property type="protein sequence ID" value="BAF88479.1"/>
    <property type="molecule type" value="Genomic_DNA"/>
</dbReference>
<dbReference type="STRING" id="438753.AZC_2481"/>
<accession>A8IA95</accession>
<gene>
    <name evidence="4" type="ordered locus">AZC_2481</name>
</gene>
<reference evidence="5" key="2">
    <citation type="submission" date="2007-04" db="EMBL/GenBank/DDBJ databases">
        <title>Complete genome sequence of the nitrogen-fixing bacterium Azorhizobium caulinodans ORS571.</title>
        <authorList>
            <person name="Lee K.B."/>
            <person name="Backer P.D."/>
            <person name="Aono T."/>
            <person name="Liu C.T."/>
            <person name="Suzuki S."/>
            <person name="Suzuki T."/>
            <person name="Kaneko T."/>
            <person name="Yamada M."/>
            <person name="Tabata S."/>
            <person name="Kupfer D.M."/>
            <person name="Najar F.Z."/>
            <person name="Wiley G.B."/>
            <person name="Roe B."/>
            <person name="Binnewies T."/>
            <person name="Ussery D."/>
            <person name="Vereecke D."/>
            <person name="Gevers D."/>
            <person name="Holsters M."/>
            <person name="Oyaizu H."/>
        </authorList>
    </citation>
    <scope>NUCLEOTIDE SEQUENCE [LARGE SCALE GENOMIC DNA]</scope>
    <source>
        <strain evidence="5">ATCC 43989 / DSM 5975 / JCM 20966 / LMG 6465 / NBRC 14845 / NCIMB 13405 / ORS 571</strain>
    </source>
</reference>
<keyword evidence="5" id="KW-1185">Reference proteome</keyword>
<keyword evidence="4" id="KW-0269">Exonuclease</keyword>
<dbReference type="eggNOG" id="COG0847">
    <property type="taxonomic scope" value="Bacteria"/>
</dbReference>
<feature type="domain" description="Exonuclease" evidence="3">
    <location>
        <begin position="81"/>
        <end position="246"/>
    </location>
</feature>
<keyword evidence="4" id="KW-0540">Nuclease</keyword>
<organism evidence="4 5">
    <name type="scientific">Azorhizobium caulinodans (strain ATCC 43989 / DSM 5975 / JCM 20966 / LMG 6465 / NBRC 14845 / NCIMB 13405 / ORS 571)</name>
    <dbReference type="NCBI Taxonomy" id="438753"/>
    <lineage>
        <taxon>Bacteria</taxon>
        <taxon>Pseudomonadati</taxon>
        <taxon>Pseudomonadota</taxon>
        <taxon>Alphaproteobacteria</taxon>
        <taxon>Hyphomicrobiales</taxon>
        <taxon>Xanthobacteraceae</taxon>
        <taxon>Azorhizobium</taxon>
    </lineage>
</organism>
<comment type="subunit">
    <text evidence="2">DNA polymerase III contains a core (composed of alpha, epsilon and theta chains) that associates with a tau subunit. This core dimerizes to form the POLIII' complex. PolIII' associates with the gamma complex (composed of gamma, delta, delta', psi and chi chains) and with the beta chain to form the complete DNA polymerase III complex.</text>
</comment>
<dbReference type="GO" id="GO:0003676">
    <property type="term" value="F:nucleic acid binding"/>
    <property type="evidence" value="ECO:0007669"/>
    <property type="project" value="InterPro"/>
</dbReference>
<protein>
    <submittedName>
        <fullName evidence="4">Putative exonuclease</fullName>
    </submittedName>
</protein>
<dbReference type="InterPro" id="IPR012337">
    <property type="entry name" value="RNaseH-like_sf"/>
</dbReference>
<reference evidence="4 5" key="5">
    <citation type="journal article" date="2010" name="Appl. Environ. Microbiol.">
        <title>phrR-like gene praR of Azorhizobium caulinodans ORS571 is essential for symbiosis with Sesbania rostrata and is involved in expression of reb genes.</title>
        <authorList>
            <person name="Akiba N."/>
            <person name="Aono T."/>
            <person name="Toyazaki H."/>
            <person name="Sato S."/>
            <person name="Oyaizu H."/>
        </authorList>
    </citation>
    <scope>NUCLEOTIDE SEQUENCE [LARGE SCALE GENOMIC DNA]</scope>
    <source>
        <strain evidence="5">ATCC 43989 / DSM 5975 / JCM 20966 / LMG 6465 / NBRC 14845 / NCIMB 13405 / ORS 571</strain>
    </source>
</reference>
<dbReference type="AlphaFoldDB" id="A8IA95"/>
<dbReference type="PANTHER" id="PTHR30231">
    <property type="entry name" value="DNA POLYMERASE III SUBUNIT EPSILON"/>
    <property type="match status" value="1"/>
</dbReference>
<dbReference type="GO" id="GO:0005829">
    <property type="term" value="C:cytosol"/>
    <property type="evidence" value="ECO:0007669"/>
    <property type="project" value="TreeGrafter"/>
</dbReference>
<dbReference type="SUPFAM" id="SSF53098">
    <property type="entry name" value="Ribonuclease H-like"/>
    <property type="match status" value="1"/>
</dbReference>
<dbReference type="Proteomes" id="UP000000270">
    <property type="component" value="Chromosome"/>
</dbReference>
<dbReference type="GO" id="GO:0008408">
    <property type="term" value="F:3'-5' exonuclease activity"/>
    <property type="evidence" value="ECO:0007669"/>
    <property type="project" value="TreeGrafter"/>
</dbReference>
<dbReference type="InterPro" id="IPR036397">
    <property type="entry name" value="RNaseH_sf"/>
</dbReference>
<evidence type="ECO:0000313" key="5">
    <source>
        <dbReference type="Proteomes" id="UP000000270"/>
    </source>
</evidence>
<reference evidence="4 5" key="3">
    <citation type="journal article" date="2008" name="BMC Genomics">
        <title>The genome of the versatile nitrogen fixer Azorhizobium caulinodans ORS571.</title>
        <authorList>
            <person name="Lee KB."/>
            <person name="Backer P.D."/>
            <person name="Aono T."/>
            <person name="Liu CT."/>
            <person name="Suzuki S."/>
            <person name="Suzuki T."/>
            <person name="Kaneko T."/>
            <person name="Yamada M."/>
            <person name="Tabata S."/>
            <person name="Kupfer D.M."/>
            <person name="Najar F.Z."/>
            <person name="Wiley G.B."/>
            <person name="Roe B."/>
            <person name="Binnewies T.T."/>
            <person name="Ussery D.W."/>
            <person name="D'Haeze W."/>
            <person name="Herder J.D."/>
            <person name="Gevers D."/>
            <person name="Vereecke D."/>
            <person name="Holsters M."/>
            <person name="Oyaizu H."/>
        </authorList>
    </citation>
    <scope>NUCLEOTIDE SEQUENCE [LARGE SCALE GENOMIC DNA]</scope>
    <source>
        <strain evidence="5">ATCC 43989 / DSM 5975 / JCM 20966 / LMG 6465 / NBRC 14845 / NCIMB 13405 / ORS 571</strain>
    </source>
</reference>
<evidence type="ECO:0000313" key="4">
    <source>
        <dbReference type="EMBL" id="BAF88479.1"/>
    </source>
</evidence>
<proteinExistence type="predicted"/>
<dbReference type="InterPro" id="IPR013520">
    <property type="entry name" value="Ribonucl_H"/>
</dbReference>
<dbReference type="GO" id="GO:0045004">
    <property type="term" value="P:DNA replication proofreading"/>
    <property type="evidence" value="ECO:0007669"/>
    <property type="project" value="TreeGrafter"/>
</dbReference>
<dbReference type="Pfam" id="PF00929">
    <property type="entry name" value="RNase_T"/>
    <property type="match status" value="1"/>
</dbReference>
<dbReference type="NCBIfam" id="NF006615">
    <property type="entry name" value="PRK09182.1"/>
    <property type="match status" value="1"/>
</dbReference>
<dbReference type="HOGENOM" id="CLU_062227_0_0_5"/>
<dbReference type="RefSeq" id="WP_012171007.1">
    <property type="nucleotide sequence ID" value="NC_009937.1"/>
</dbReference>
<name>A8IA95_AZOC5</name>
<dbReference type="SMART" id="SM00479">
    <property type="entry name" value="EXOIII"/>
    <property type="match status" value="1"/>
</dbReference>
<reference evidence="4 5" key="6">
    <citation type="journal article" date="2011" name="Appl. Environ. Microbiol.">
        <title>Involvement of the azorhizobial chromosome partition gene (parA) in the onset of bacteroid differentiation during Sesbania rostrata stem nodule development.</title>
        <authorList>
            <person name="Liu CT."/>
            <person name="Lee KB."/>
            <person name="Wang YS."/>
            <person name="Peng MH."/>
            <person name="Lee KT."/>
            <person name="Suzuki S."/>
            <person name="Suzuki T."/>
            <person name="Oyaizu H."/>
        </authorList>
    </citation>
    <scope>NUCLEOTIDE SEQUENCE [LARGE SCALE GENOMIC DNA]</scope>
    <source>
        <strain evidence="5">ATCC 43989 / DSM 5975 / JCM 20966 / LMG 6465 / NBRC 14845 / NCIMB 13405 / ORS 571</strain>
    </source>
</reference>
<keyword evidence="4" id="KW-0378">Hydrolase</keyword>
<evidence type="ECO:0000256" key="2">
    <source>
        <dbReference type="ARBA" id="ARBA00026073"/>
    </source>
</evidence>
<sequence length="334" mass="37574">MAQQADFFALLNVDERQTDLFGAERPRRKAAAKPRKGPALAFDARHDSYVHELEETGRFRVLRRLEPRRVVPRALELGEKLAVIVDTETTGLDHTRDEVIELGMVAFTYREGGAIGDVVDTFSALREPTVPISPVITKLTGITPEMVAGQSIDLEAAARFIQPASIVIAHNARFDRPFCEHLVEGFDVKPWACSVVEVPWADFGFEGTKLGYLIGQCGMFHNGHRAVDDCHALLEVLAAPLKEATGTAFGRLLETARRPRFRVWAENSPFDMKDALKARGYRWNDGSDGRPKSWYREVEDEALGEEIAFLREEVYLRAVEPYVQKLTAMNRYKA</sequence>
<dbReference type="Gene3D" id="3.30.420.10">
    <property type="entry name" value="Ribonuclease H-like superfamily/Ribonuclease H"/>
    <property type="match status" value="1"/>
</dbReference>
<dbReference type="FunFam" id="3.30.420.10:FF:000045">
    <property type="entry name" value="3'-5' exonuclease DinG"/>
    <property type="match status" value="1"/>
</dbReference>
<dbReference type="KEGG" id="azc:AZC_2481"/>
<evidence type="ECO:0000256" key="1">
    <source>
        <dbReference type="ARBA" id="ARBA00025483"/>
    </source>
</evidence>
<dbReference type="PANTHER" id="PTHR30231:SF37">
    <property type="entry name" value="EXODEOXYRIBONUCLEASE 10"/>
    <property type="match status" value="1"/>
</dbReference>